<organism evidence="2 3">
    <name type="scientific">Shinella yambaruensis</name>
    <dbReference type="NCBI Taxonomy" id="415996"/>
    <lineage>
        <taxon>Bacteria</taxon>
        <taxon>Pseudomonadati</taxon>
        <taxon>Pseudomonadota</taxon>
        <taxon>Alphaproteobacteria</taxon>
        <taxon>Hyphomicrobiales</taxon>
        <taxon>Rhizobiaceae</taxon>
        <taxon>Shinella</taxon>
    </lineage>
</organism>
<feature type="region of interest" description="Disordered" evidence="1">
    <location>
        <begin position="45"/>
        <end position="69"/>
    </location>
</feature>
<comment type="caution">
    <text evidence="2">The sequence shown here is derived from an EMBL/GenBank/DDBJ whole genome shotgun (WGS) entry which is preliminary data.</text>
</comment>
<reference evidence="3" key="1">
    <citation type="journal article" date="2019" name="Int. J. Syst. Evol. Microbiol.">
        <title>The Global Catalogue of Microorganisms (GCM) 10K type strain sequencing project: providing services to taxonomists for standard genome sequencing and annotation.</title>
        <authorList>
            <consortium name="The Broad Institute Genomics Platform"/>
            <consortium name="The Broad Institute Genome Sequencing Center for Infectious Disease"/>
            <person name="Wu L."/>
            <person name="Ma J."/>
        </authorList>
    </citation>
    <scope>NUCLEOTIDE SEQUENCE [LARGE SCALE GENOMIC DNA]</scope>
    <source>
        <strain evidence="3">NBRC 102122</strain>
    </source>
</reference>
<dbReference type="Proteomes" id="UP001156702">
    <property type="component" value="Unassembled WGS sequence"/>
</dbReference>
<protein>
    <recommendedName>
        <fullName evidence="4">ATP-dependent DNA ligase family profile domain-containing protein</fullName>
    </recommendedName>
</protein>
<sequence>MNRKRQSVIPLYDEPRETLQSRPVCKRDATQSSRACRSIRCLNASSPVSPCSGRRRRKGRTGSTNSNGTGYRLAIYIEPKGVRIVTRGGHDWTHRFPRIAEAAGKLGIGTAILDGEAVVLNKEGHGDIEPNGACTRSSTH</sequence>
<keyword evidence="3" id="KW-1185">Reference proteome</keyword>
<accession>A0ABQ5ZPZ1</accession>
<evidence type="ECO:0000313" key="3">
    <source>
        <dbReference type="Proteomes" id="UP001156702"/>
    </source>
</evidence>
<evidence type="ECO:0000313" key="2">
    <source>
        <dbReference type="EMBL" id="GLR52923.1"/>
    </source>
</evidence>
<gene>
    <name evidence="2" type="ORF">GCM10007923_41380</name>
</gene>
<dbReference type="EMBL" id="BSOP01000034">
    <property type="protein sequence ID" value="GLR52923.1"/>
    <property type="molecule type" value="Genomic_DNA"/>
</dbReference>
<evidence type="ECO:0008006" key="4">
    <source>
        <dbReference type="Google" id="ProtNLM"/>
    </source>
</evidence>
<dbReference type="SUPFAM" id="SSF56091">
    <property type="entry name" value="DNA ligase/mRNA capping enzyme, catalytic domain"/>
    <property type="match status" value="1"/>
</dbReference>
<evidence type="ECO:0000256" key="1">
    <source>
        <dbReference type="SAM" id="MobiDB-lite"/>
    </source>
</evidence>
<dbReference type="Gene3D" id="3.30.470.30">
    <property type="entry name" value="DNA ligase/mRNA capping enzyme"/>
    <property type="match status" value="1"/>
</dbReference>
<name>A0ABQ5ZPZ1_9HYPH</name>
<proteinExistence type="predicted"/>